<feature type="transmembrane region" description="Helical" evidence="1">
    <location>
        <begin position="6"/>
        <end position="29"/>
    </location>
</feature>
<sequence length="199" mass="21362">MKNKGIAPIVIVIVVVVVVAAAAGGYFMLAGGGGEGGGGTGGGPSENIVWSDVSSLDMGQDRGSEGEVESEGWIKVEGIGTPQLKVRSDATAVDPGNGEPTEYKMILNEETEKAWIYFGYEGSAPEGWHNVEEEGLNPQLTYEKAQTDMENVLSSIGNKFSEWSEGENITVHLFGEFFRFYDIKVNAEIDDSLFEDPTA</sequence>
<keyword evidence="1" id="KW-0472">Membrane</keyword>
<evidence type="ECO:0000313" key="3">
    <source>
        <dbReference type="Proteomes" id="UP000070491"/>
    </source>
</evidence>
<protein>
    <submittedName>
        <fullName evidence="2">Uncharacterized protein</fullName>
    </submittedName>
</protein>
<dbReference type="AlphaFoldDB" id="A0A133VJ26"/>
<name>A0A133VJ26_9EURY</name>
<evidence type="ECO:0000256" key="1">
    <source>
        <dbReference type="SAM" id="Phobius"/>
    </source>
</evidence>
<keyword evidence="1" id="KW-0812">Transmembrane</keyword>
<keyword evidence="3" id="KW-1185">Reference proteome</keyword>
<comment type="caution">
    <text evidence="2">The sequence shown here is derived from an EMBL/GenBank/DDBJ whole genome shotgun (WGS) entry which is preliminary data.</text>
</comment>
<gene>
    <name evidence="2" type="ORF">AKJ53_00355</name>
</gene>
<evidence type="ECO:0000313" key="2">
    <source>
        <dbReference type="EMBL" id="KXB06424.1"/>
    </source>
</evidence>
<reference evidence="2 3" key="1">
    <citation type="journal article" date="2016" name="Sci. Rep.">
        <title>Metabolic traits of an uncultured archaeal lineage -MSBL1- from brine pools of the Red Sea.</title>
        <authorList>
            <person name="Mwirichia R."/>
            <person name="Alam I."/>
            <person name="Rashid M."/>
            <person name="Vinu M."/>
            <person name="Ba-Alawi W."/>
            <person name="Anthony Kamau A."/>
            <person name="Kamanda Ngugi D."/>
            <person name="Goker M."/>
            <person name="Klenk H.P."/>
            <person name="Bajic V."/>
            <person name="Stingl U."/>
        </authorList>
    </citation>
    <scope>NUCLEOTIDE SEQUENCE [LARGE SCALE GENOMIC DNA]</scope>
    <source>
        <strain evidence="2">SCGC-AAA382F02</strain>
    </source>
</reference>
<proteinExistence type="predicted"/>
<organism evidence="2 3">
    <name type="scientific">candidate division MSBL1 archaeon SCGC-AAA382F02</name>
    <dbReference type="NCBI Taxonomy" id="1698282"/>
    <lineage>
        <taxon>Archaea</taxon>
        <taxon>Methanobacteriati</taxon>
        <taxon>Methanobacteriota</taxon>
        <taxon>candidate division MSBL1</taxon>
    </lineage>
</organism>
<dbReference type="EMBL" id="LHYG01000003">
    <property type="protein sequence ID" value="KXB06424.1"/>
    <property type="molecule type" value="Genomic_DNA"/>
</dbReference>
<keyword evidence="1" id="KW-1133">Transmembrane helix</keyword>
<accession>A0A133VJ26</accession>
<dbReference type="Proteomes" id="UP000070491">
    <property type="component" value="Unassembled WGS sequence"/>
</dbReference>